<keyword evidence="3" id="KW-0012">Acyltransferase</keyword>
<dbReference type="InterPro" id="IPR000182">
    <property type="entry name" value="GNAT_dom"/>
</dbReference>
<dbReference type="PANTHER" id="PTHR13947">
    <property type="entry name" value="GNAT FAMILY N-ACETYLTRANSFERASE"/>
    <property type="match status" value="1"/>
</dbReference>
<evidence type="ECO:0000313" key="4">
    <source>
        <dbReference type="Proteomes" id="UP000838324"/>
    </source>
</evidence>
<dbReference type="CDD" id="cd04301">
    <property type="entry name" value="NAT_SF"/>
    <property type="match status" value="1"/>
</dbReference>
<comment type="caution">
    <text evidence="3">The sequence shown here is derived from an EMBL/GenBank/DDBJ whole genome shotgun (WGS) entry which is preliminary data.</text>
</comment>
<dbReference type="RefSeq" id="WP_236329524.1">
    <property type="nucleotide sequence ID" value="NZ_CAKMMG010000001.1"/>
</dbReference>
<keyword evidence="4" id="KW-1185">Reference proteome</keyword>
<dbReference type="PROSITE" id="PS51186">
    <property type="entry name" value="GNAT"/>
    <property type="match status" value="1"/>
</dbReference>
<keyword evidence="1 3" id="KW-0808">Transferase</keyword>
<accession>A0ABM9BNP3</accession>
<dbReference type="GO" id="GO:0016746">
    <property type="term" value="F:acyltransferase activity"/>
    <property type="evidence" value="ECO:0007669"/>
    <property type="project" value="UniProtKB-KW"/>
</dbReference>
<evidence type="ECO:0000259" key="2">
    <source>
        <dbReference type="PROSITE" id="PS51186"/>
    </source>
</evidence>
<dbReference type="SUPFAM" id="SSF55729">
    <property type="entry name" value="Acyl-CoA N-acyltransferases (Nat)"/>
    <property type="match status" value="1"/>
</dbReference>
<evidence type="ECO:0000256" key="1">
    <source>
        <dbReference type="ARBA" id="ARBA00022679"/>
    </source>
</evidence>
<feature type="domain" description="N-acetyltransferase" evidence="2">
    <location>
        <begin position="1"/>
        <end position="136"/>
    </location>
</feature>
<dbReference type="EC" id="2.3.1.-" evidence="3"/>
<dbReference type="InterPro" id="IPR016181">
    <property type="entry name" value="Acyl_CoA_acyltransferase"/>
</dbReference>
<reference evidence="3" key="1">
    <citation type="submission" date="2022-01" db="EMBL/GenBank/DDBJ databases">
        <authorList>
            <person name="Criscuolo A."/>
        </authorList>
    </citation>
    <scope>NUCLEOTIDE SEQUENCE</scope>
    <source>
        <strain evidence="3">CIP111892</strain>
    </source>
</reference>
<gene>
    <name evidence="3" type="primary">yvbK</name>
    <name evidence="3" type="ORF">PAECIP111892_00546</name>
</gene>
<dbReference type="InterPro" id="IPR050769">
    <property type="entry name" value="NAT_camello-type"/>
</dbReference>
<evidence type="ECO:0000313" key="3">
    <source>
        <dbReference type="EMBL" id="CAH1191213.1"/>
    </source>
</evidence>
<proteinExistence type="predicted"/>
<dbReference type="Gene3D" id="3.40.630.30">
    <property type="match status" value="1"/>
</dbReference>
<dbReference type="Proteomes" id="UP000838324">
    <property type="component" value="Unassembled WGS sequence"/>
</dbReference>
<dbReference type="EMBL" id="CAKMMG010000001">
    <property type="protein sequence ID" value="CAH1191213.1"/>
    <property type="molecule type" value="Genomic_DNA"/>
</dbReference>
<dbReference type="PANTHER" id="PTHR13947:SF37">
    <property type="entry name" value="LD18367P"/>
    <property type="match status" value="1"/>
</dbReference>
<protein>
    <submittedName>
        <fullName evidence="3">N-acetyltransferase YvbK</fullName>
        <ecNumber evidence="3">2.3.1.-</ecNumber>
    </submittedName>
</protein>
<name>A0ABM9BNP3_9BACL</name>
<organism evidence="3 4">
    <name type="scientific">Paenibacillus auburnensis</name>
    <dbReference type="NCBI Taxonomy" id="2905649"/>
    <lineage>
        <taxon>Bacteria</taxon>
        <taxon>Bacillati</taxon>
        <taxon>Bacillota</taxon>
        <taxon>Bacilli</taxon>
        <taxon>Bacillales</taxon>
        <taxon>Paenibacillaceae</taxon>
        <taxon>Paenibacillus</taxon>
    </lineage>
</organism>
<dbReference type="Pfam" id="PF00583">
    <property type="entry name" value="Acetyltransf_1"/>
    <property type="match status" value="1"/>
</dbReference>
<sequence>MYIRKLAAGELPPMDLLLSADPSQLKVEAYLKRGECYAAFDEEGVAGVYVLLPTRPDTAELVNVAVAEVHQGKGLGKKLVLHAIQLAEIQGFKTVEVGTGNSSVGQLALYQKCGFRIVGVELDYFTRHYPEVIYENGMICRDMLRLTRDL</sequence>